<sequence length="615" mass="69209">MHEGYLVSKNSGGIWVKVVPSDIREMVIKYHHDVPTGGHFGVKKVMRRLKDDYYWPGMRTQVRNYIYRCEGCQLSNQGVTKAGNAPHFRPGKPFEHLALDFIGPLEKTSKGHSSILTIVDLFTKFPILIPTRDQCASTVVKALLESVITIFGVPKTILSDRGSAFISCIFKGICKAMGVSAVNTTAWRPQSNGAVERLNRTVIESLRRCEAGSNWDDILPMVALAIRTTEHSSTGFTPAKLVFGHELRLPQPFQEAGQSPVSEDLIAQTAAFYERELTEEVEKIREVVRQTYLNEQEEARIKFENKGLRTFNNGDLVLVERMHETKGRHKFEPRYGGPYECGNPITHPLPRLPSTFHIGFTTEPVKVDRMNEDGNMQRMTEAEDEYFADALTNMQPHCDELVSRLTDAIRGIAVPRVEEALISPFDGSYAANNFIQQLERTSEGPQDDATLQARLRALLKVEALTEGLQASDQRLMRAIAPKTLTEWYSTMTRIKGTSSLPTPSEPFQGVSNTSAFHRDTGTPSRGRNYNPFSPNNYPRYPSGARRPPSPCKYCQGDHWNNECSMNRRPYRQQAYHGQPTAHYFPPEQNGAHNLPVPAPRSSRTPQGNENSSFRP</sequence>
<dbReference type="EC" id="2.7.7.49" evidence="1"/>
<evidence type="ECO:0000256" key="1">
    <source>
        <dbReference type="ARBA" id="ARBA00012493"/>
    </source>
</evidence>
<evidence type="ECO:0000256" key="2">
    <source>
        <dbReference type="SAM" id="MobiDB-lite"/>
    </source>
</evidence>
<dbReference type="InterPro" id="IPR041588">
    <property type="entry name" value="Integrase_H2C2"/>
</dbReference>
<dbReference type="InterPro" id="IPR012337">
    <property type="entry name" value="RNaseH-like_sf"/>
</dbReference>
<dbReference type="Pfam" id="PF17921">
    <property type="entry name" value="Integrase_H2C2"/>
    <property type="match status" value="1"/>
</dbReference>
<feature type="compositionally biased region" description="Polar residues" evidence="2">
    <location>
        <begin position="509"/>
        <end position="536"/>
    </location>
</feature>
<accession>A0ABY6KG92</accession>
<dbReference type="Proteomes" id="UP001235939">
    <property type="component" value="Chromosome 05"/>
</dbReference>
<name>A0ABY6KG92_9ARAC</name>
<dbReference type="InterPro" id="IPR036397">
    <property type="entry name" value="RNaseH_sf"/>
</dbReference>
<dbReference type="Pfam" id="PF00665">
    <property type="entry name" value="rve"/>
    <property type="match status" value="1"/>
</dbReference>
<dbReference type="EMBL" id="CP092867">
    <property type="protein sequence ID" value="UYV67848.1"/>
    <property type="molecule type" value="Genomic_DNA"/>
</dbReference>
<reference evidence="4 5" key="1">
    <citation type="submission" date="2022-01" db="EMBL/GenBank/DDBJ databases">
        <title>A chromosomal length assembly of Cordylochernes scorpioides.</title>
        <authorList>
            <person name="Zeh D."/>
            <person name="Zeh J."/>
        </authorList>
    </citation>
    <scope>NUCLEOTIDE SEQUENCE [LARGE SCALE GENOMIC DNA]</scope>
    <source>
        <strain evidence="4">IN4F17</strain>
        <tissue evidence="4">Whole Body</tissue>
    </source>
</reference>
<organism evidence="4 5">
    <name type="scientific">Cordylochernes scorpioides</name>
    <dbReference type="NCBI Taxonomy" id="51811"/>
    <lineage>
        <taxon>Eukaryota</taxon>
        <taxon>Metazoa</taxon>
        <taxon>Ecdysozoa</taxon>
        <taxon>Arthropoda</taxon>
        <taxon>Chelicerata</taxon>
        <taxon>Arachnida</taxon>
        <taxon>Pseudoscorpiones</taxon>
        <taxon>Cheliferoidea</taxon>
        <taxon>Chernetidae</taxon>
        <taxon>Cordylochernes</taxon>
    </lineage>
</organism>
<feature type="domain" description="Integrase catalytic" evidence="3">
    <location>
        <begin position="89"/>
        <end position="246"/>
    </location>
</feature>
<dbReference type="InterPro" id="IPR001584">
    <property type="entry name" value="Integrase_cat-core"/>
</dbReference>
<feature type="compositionally biased region" description="Polar residues" evidence="2">
    <location>
        <begin position="601"/>
        <end position="615"/>
    </location>
</feature>
<dbReference type="PANTHER" id="PTHR37984">
    <property type="entry name" value="PROTEIN CBG26694"/>
    <property type="match status" value="1"/>
</dbReference>
<feature type="region of interest" description="Disordered" evidence="2">
    <location>
        <begin position="578"/>
        <end position="615"/>
    </location>
</feature>
<protein>
    <recommendedName>
        <fullName evidence="1">RNA-directed DNA polymerase</fullName>
        <ecNumber evidence="1">2.7.7.49</ecNumber>
    </recommendedName>
</protein>
<dbReference type="Gene3D" id="1.10.340.70">
    <property type="match status" value="1"/>
</dbReference>
<evidence type="ECO:0000313" key="4">
    <source>
        <dbReference type="EMBL" id="UYV67848.1"/>
    </source>
</evidence>
<feature type="region of interest" description="Disordered" evidence="2">
    <location>
        <begin position="496"/>
        <end position="548"/>
    </location>
</feature>
<dbReference type="PANTHER" id="PTHR37984:SF5">
    <property type="entry name" value="PROTEIN NYNRIN-LIKE"/>
    <property type="match status" value="1"/>
</dbReference>
<evidence type="ECO:0000313" key="5">
    <source>
        <dbReference type="Proteomes" id="UP001235939"/>
    </source>
</evidence>
<dbReference type="PROSITE" id="PS50994">
    <property type="entry name" value="INTEGRASE"/>
    <property type="match status" value="1"/>
</dbReference>
<gene>
    <name evidence="4" type="ORF">LAZ67_5002220</name>
</gene>
<dbReference type="InterPro" id="IPR050951">
    <property type="entry name" value="Retrovirus_Pol_polyprotein"/>
</dbReference>
<proteinExistence type="predicted"/>
<dbReference type="Gene3D" id="3.30.420.10">
    <property type="entry name" value="Ribonuclease H-like superfamily/Ribonuclease H"/>
    <property type="match status" value="1"/>
</dbReference>
<keyword evidence="5" id="KW-1185">Reference proteome</keyword>
<dbReference type="SUPFAM" id="SSF53098">
    <property type="entry name" value="Ribonuclease H-like"/>
    <property type="match status" value="1"/>
</dbReference>
<evidence type="ECO:0000259" key="3">
    <source>
        <dbReference type="PROSITE" id="PS50994"/>
    </source>
</evidence>